<dbReference type="PROSITE" id="PS50075">
    <property type="entry name" value="CARRIER"/>
    <property type="match status" value="1"/>
</dbReference>
<dbReference type="Pfam" id="PF00698">
    <property type="entry name" value="Acyl_transf_1"/>
    <property type="match status" value="1"/>
</dbReference>
<dbReference type="InterPro" id="IPR041618">
    <property type="entry name" value="PKS_DE"/>
</dbReference>
<dbReference type="Gene3D" id="6.10.140.1830">
    <property type="match status" value="1"/>
</dbReference>
<dbReference type="Gene3D" id="3.40.47.10">
    <property type="match status" value="1"/>
</dbReference>
<evidence type="ECO:0000256" key="3">
    <source>
        <dbReference type="ARBA" id="ARBA00022553"/>
    </source>
</evidence>
<dbReference type="PROSITE" id="PS00606">
    <property type="entry name" value="KS3_1"/>
    <property type="match status" value="1"/>
</dbReference>
<keyword evidence="5" id="KW-0045">Antibiotic biosynthesis</keyword>
<feature type="domain" description="Ketosynthase family 3 (KS3)" evidence="9">
    <location>
        <begin position="33"/>
        <end position="448"/>
    </location>
</feature>
<dbReference type="InterPro" id="IPR014030">
    <property type="entry name" value="Ketoacyl_synth_N"/>
</dbReference>
<evidence type="ECO:0000313" key="10">
    <source>
        <dbReference type="EMBL" id="MBB4946113.1"/>
    </source>
</evidence>
<dbReference type="Pfam" id="PF00109">
    <property type="entry name" value="ketoacyl-synt"/>
    <property type="match status" value="1"/>
</dbReference>
<dbReference type="InterPro" id="IPR015083">
    <property type="entry name" value="NorB/c/GfsB-D-like_docking"/>
</dbReference>
<dbReference type="InterPro" id="IPR001227">
    <property type="entry name" value="Ac_transferase_dom_sf"/>
</dbReference>
<dbReference type="InterPro" id="IPR036291">
    <property type="entry name" value="NAD(P)-bd_dom_sf"/>
</dbReference>
<evidence type="ECO:0000256" key="2">
    <source>
        <dbReference type="ARBA" id="ARBA00022450"/>
    </source>
</evidence>
<dbReference type="Pfam" id="PF16197">
    <property type="entry name" value="KAsynt_C_assoc"/>
    <property type="match status" value="1"/>
</dbReference>
<dbReference type="GO" id="GO:0004312">
    <property type="term" value="F:fatty acid synthase activity"/>
    <property type="evidence" value="ECO:0007669"/>
    <property type="project" value="TreeGrafter"/>
</dbReference>
<evidence type="ECO:0000256" key="7">
    <source>
        <dbReference type="ARBA" id="ARBA00023315"/>
    </source>
</evidence>
<reference evidence="10 11" key="1">
    <citation type="submission" date="2020-08" db="EMBL/GenBank/DDBJ databases">
        <title>Sequencing the genomes of 1000 actinobacteria strains.</title>
        <authorList>
            <person name="Klenk H.-P."/>
        </authorList>
    </citation>
    <scope>NUCLEOTIDE SEQUENCE [LARGE SCALE GENOMIC DNA]</scope>
    <source>
        <strain evidence="10 11">DSM 44786</strain>
    </source>
</reference>
<dbReference type="InterPro" id="IPR006162">
    <property type="entry name" value="Ppantetheine_attach_site"/>
</dbReference>
<dbReference type="Pfam" id="PF02801">
    <property type="entry name" value="Ketoacyl-synt_C"/>
    <property type="match status" value="1"/>
</dbReference>
<feature type="domain" description="Carrier" evidence="8">
    <location>
        <begin position="1443"/>
        <end position="1521"/>
    </location>
</feature>
<dbReference type="InterPro" id="IPR014043">
    <property type="entry name" value="Acyl_transferase_dom"/>
</dbReference>
<dbReference type="Pfam" id="PF08990">
    <property type="entry name" value="Docking"/>
    <property type="match status" value="1"/>
</dbReference>
<dbReference type="CDD" id="cd08952">
    <property type="entry name" value="KR_1_SDR_x"/>
    <property type="match status" value="1"/>
</dbReference>
<keyword evidence="4 10" id="KW-0808">Transferase</keyword>
<evidence type="ECO:0000256" key="5">
    <source>
        <dbReference type="ARBA" id="ARBA00023194"/>
    </source>
</evidence>
<protein>
    <submittedName>
        <fullName evidence="10">Acyl transferase domain-containing protein/acyl carrier protein</fullName>
    </submittedName>
</protein>
<dbReference type="FunFam" id="3.40.47.10:FF:000019">
    <property type="entry name" value="Polyketide synthase type I"/>
    <property type="match status" value="1"/>
</dbReference>
<dbReference type="SMART" id="SM00822">
    <property type="entry name" value="PKS_KR"/>
    <property type="match status" value="1"/>
</dbReference>
<dbReference type="SMART" id="SM01294">
    <property type="entry name" value="PKS_PP_betabranch"/>
    <property type="match status" value="1"/>
</dbReference>
<dbReference type="SMART" id="SM00827">
    <property type="entry name" value="PKS_AT"/>
    <property type="match status" value="1"/>
</dbReference>
<dbReference type="SUPFAM" id="SSF55048">
    <property type="entry name" value="Probable ACP-binding domain of malonyl-CoA ACP transacylase"/>
    <property type="match status" value="1"/>
</dbReference>
<evidence type="ECO:0000313" key="11">
    <source>
        <dbReference type="Proteomes" id="UP000573327"/>
    </source>
</evidence>
<name>A0A7W7S904_9ACTN</name>
<dbReference type="InterPro" id="IPR032821">
    <property type="entry name" value="PKS_assoc"/>
</dbReference>
<dbReference type="CDD" id="cd00833">
    <property type="entry name" value="PKS"/>
    <property type="match status" value="1"/>
</dbReference>
<dbReference type="Pfam" id="PF18369">
    <property type="entry name" value="PKS_DE"/>
    <property type="match status" value="1"/>
</dbReference>
<dbReference type="InterPro" id="IPR013968">
    <property type="entry name" value="PKS_KR"/>
</dbReference>
<dbReference type="InterPro" id="IPR009081">
    <property type="entry name" value="PP-bd_ACP"/>
</dbReference>
<dbReference type="PROSITE" id="PS00012">
    <property type="entry name" value="PHOSPHOPANTETHEINE"/>
    <property type="match status" value="1"/>
</dbReference>
<proteinExistence type="predicted"/>
<comment type="cofactor">
    <cofactor evidence="1">
        <name>pantetheine 4'-phosphate</name>
        <dbReference type="ChEBI" id="CHEBI:47942"/>
    </cofactor>
</comment>
<dbReference type="Gene3D" id="3.40.366.10">
    <property type="entry name" value="Malonyl-Coenzyme A Acyl Carrier Protein, domain 2"/>
    <property type="match status" value="1"/>
</dbReference>
<dbReference type="SUPFAM" id="SSF101173">
    <property type="entry name" value="Docking domain B of the erythromycin polyketide synthase (DEBS)"/>
    <property type="match status" value="1"/>
</dbReference>
<dbReference type="InterPro" id="IPR014031">
    <property type="entry name" value="Ketoacyl_synth_C"/>
</dbReference>
<keyword evidence="3" id="KW-0597">Phosphoprotein</keyword>
<gene>
    <name evidence="10" type="ORF">F4556_001648</name>
</gene>
<dbReference type="SUPFAM" id="SSF52151">
    <property type="entry name" value="FabD/lysophospholipase-like"/>
    <property type="match status" value="1"/>
</dbReference>
<dbReference type="GO" id="GO:0004315">
    <property type="term" value="F:3-oxoacyl-[acyl-carrier-protein] synthase activity"/>
    <property type="evidence" value="ECO:0007669"/>
    <property type="project" value="InterPro"/>
</dbReference>
<accession>A0A7W7S904</accession>
<dbReference type="InterPro" id="IPR016036">
    <property type="entry name" value="Malonyl_transacylase_ACP-bd"/>
</dbReference>
<dbReference type="PANTHER" id="PTHR43775">
    <property type="entry name" value="FATTY ACID SYNTHASE"/>
    <property type="match status" value="1"/>
</dbReference>
<dbReference type="NCBIfam" id="NF045894">
    <property type="entry name" value="PKS_plus_SDR"/>
    <property type="match status" value="1"/>
</dbReference>
<dbReference type="Pfam" id="PF00550">
    <property type="entry name" value="PP-binding"/>
    <property type="match status" value="1"/>
</dbReference>
<dbReference type="InterPro" id="IPR020841">
    <property type="entry name" value="PKS_Beta-ketoAc_synthase_dom"/>
</dbReference>
<dbReference type="InterPro" id="IPR036736">
    <property type="entry name" value="ACP-like_sf"/>
</dbReference>
<evidence type="ECO:0000256" key="1">
    <source>
        <dbReference type="ARBA" id="ARBA00001957"/>
    </source>
</evidence>
<dbReference type="PANTHER" id="PTHR43775:SF51">
    <property type="entry name" value="INACTIVE PHENOLPHTHIOCEROL SYNTHESIS POLYKETIDE SYNTHASE TYPE I PKS1-RELATED"/>
    <property type="match status" value="1"/>
</dbReference>
<evidence type="ECO:0000256" key="4">
    <source>
        <dbReference type="ARBA" id="ARBA00022679"/>
    </source>
</evidence>
<keyword evidence="11" id="KW-1185">Reference proteome</keyword>
<dbReference type="Proteomes" id="UP000573327">
    <property type="component" value="Unassembled WGS sequence"/>
</dbReference>
<sequence>MGTDEKLREYLKRATADLQQTKRHLRELEAKQHEPIAIVAMSCRYPGGISSPEQLWDLVASGTDGISLFPTNRGWNTDELYHPDPATPGKTYCKEGGFLHDAGEFDADFFRISPREARETDPQQRLMLETAWEAFERAGIDPQSLKGSRTGVFAGVVYHDYSADSGTGGLASVASGRVAYVLGLEGPAITVDTACSSSLIALHFAIQSLRNGDCTMALAGGVTVMATPVSFVGFSQDRGLAPDGRCKSFAGAADGTTWSEGVGMLLVERLSDARRNGHPVLAVIRGSAVNSDGASNGLTAPNGPSQQRVIRAALADAQLSADEVDTVEAHGTGTTLGDPIEAQALLATYGQGRPAERPLWLGSFKSNIGHTQAAAGVGGIIKLVEAMKHGVLPKTLHVDEPSPNVDWSVGNIELLTEARAWPDNGHARRAGISSFGLSGTNAHVIVEEPPAVDTEPVAPEAVLPTSLVPVRVSGRSAQALRGQAARLVEHLEARPALGLLDLGYSLATSRAALEHRGVVVAADRNELLAGLRALAEGEKPAGVVQGVAQTDGRTAFLFTGQGSQRLGMGRELAAAFPVFASAFDEVLAALGGSLRDVVWGDDASELNRTVNTQAALFAVEVALFRLVESWGVRPDFVSGHSVGEIAAAHVAGVLSLADAAKLVSARGRLMQELPAGGAMVAIQATEAEILPLLTDEVSIAAVNGPRSVVVSGDEATVLEIAEGFERTKRLSVSHAFHSPLMDPMLDEFRAVVGGLTFAEPKIAVVASGSFTDPEYWVSHVRDAVRFADNVRELESRGVTTFVEIGPDAVLTAAGADCVSADSEAVFVSTLRRERGEERELLTGLARAHAQGVTVDWVAYFGGRGATRIDLPTYAFQRRHYWADSQPTESAATPARAADPLESAFWDAVEGKELPLFADQLGVDSADLGKVLPAMAAWRRSHREQAQVDSWRYRVEWQPVGELSGGPLFGAWLVAVPAGRLTDDLVVGVLAAIGERGAHAVPFEVADEDRAALAGRLAGGEPVLGVLSLLALDDAPHPVHPELSRGLAASITFAQALGDAALGVPLWAVTAGAVAVDGAQETAVPSQTAVWGLGASLSLDHPDTWGGLVDLSPTADQLSLSRLLDAVTATGGEDQLAIRQGRVLGRRMVRSPLGDQLTAQDTWQPHGTVLITGGTGGLGAHVARELAAEGAEHLVLTSRRGRDAAGVDRLIAELTALGAEVTVAACDVADRAALAAVLAEVPTDRPLTAVVHAAGVAQRIAPLGELTVAEFAEVGRAKVLGAVHLDELLGDSKLDAFVLFSSGSAVWGSGNQAAYGSANAFLDGLAQRRTAQGRPATAIAWGSWDGGMVDAELGALMRRIGAPAMAPELAITALRRAVGQNESNVVVADFDWSRFAPTFTVARPRPLLDAIPEVRAALAGPSEADQAGGTSGLVEQLAALSEPEQSRTLLDLVRKHVGGLLGYDDPAALEAGRSFEDLGFDSVAAVDLRESLSAATGRKLPTSMVFDHSTPLALAEYLRKELCPVGGVPAVPLLAELDRFEEVVNGLSGEEIEASRLTSRLQALLTRLNESLGAGQGPDVGGQLESASADDVFDFIDKELGLA</sequence>
<keyword evidence="6" id="KW-0511">Multifunctional enzyme</keyword>
<dbReference type="SUPFAM" id="SSF47336">
    <property type="entry name" value="ACP-like"/>
    <property type="match status" value="1"/>
</dbReference>
<dbReference type="GO" id="GO:0033068">
    <property type="term" value="P:macrolide biosynthetic process"/>
    <property type="evidence" value="ECO:0007669"/>
    <property type="project" value="UniProtKB-ARBA"/>
</dbReference>
<evidence type="ECO:0000256" key="6">
    <source>
        <dbReference type="ARBA" id="ARBA00023268"/>
    </source>
</evidence>
<dbReference type="Gene3D" id="1.10.1200.10">
    <property type="entry name" value="ACP-like"/>
    <property type="match status" value="1"/>
</dbReference>
<dbReference type="PROSITE" id="PS52004">
    <property type="entry name" value="KS3_2"/>
    <property type="match status" value="1"/>
</dbReference>
<dbReference type="InterPro" id="IPR050091">
    <property type="entry name" value="PKS_NRPS_Biosynth_Enz"/>
</dbReference>
<dbReference type="InterPro" id="IPR018201">
    <property type="entry name" value="Ketoacyl_synth_AS"/>
</dbReference>
<keyword evidence="2" id="KW-0596">Phosphopantetheine</keyword>
<dbReference type="InterPro" id="IPR057326">
    <property type="entry name" value="KR_dom"/>
</dbReference>
<dbReference type="InterPro" id="IPR036299">
    <property type="entry name" value="Polyketide_synth_docking_sf"/>
</dbReference>
<dbReference type="Gene3D" id="3.40.50.720">
    <property type="entry name" value="NAD(P)-binding Rossmann-like Domain"/>
    <property type="match status" value="1"/>
</dbReference>
<dbReference type="InterPro" id="IPR016039">
    <property type="entry name" value="Thiolase-like"/>
</dbReference>
<comment type="caution">
    <text evidence="10">The sequence shown here is derived from an EMBL/GenBank/DDBJ whole genome shotgun (WGS) entry which is preliminary data.</text>
</comment>
<dbReference type="EMBL" id="JACHJR010000001">
    <property type="protein sequence ID" value="MBB4946113.1"/>
    <property type="molecule type" value="Genomic_DNA"/>
</dbReference>
<dbReference type="Gene3D" id="3.30.70.3290">
    <property type="match status" value="1"/>
</dbReference>
<dbReference type="GO" id="GO:0006633">
    <property type="term" value="P:fatty acid biosynthetic process"/>
    <property type="evidence" value="ECO:0007669"/>
    <property type="project" value="InterPro"/>
</dbReference>
<dbReference type="GO" id="GO:0031177">
    <property type="term" value="F:phosphopantetheine binding"/>
    <property type="evidence" value="ECO:0007669"/>
    <property type="project" value="InterPro"/>
</dbReference>
<dbReference type="Pfam" id="PF08659">
    <property type="entry name" value="KR"/>
    <property type="match status" value="1"/>
</dbReference>
<organism evidence="10 11">
    <name type="scientific">Kitasatospora gansuensis</name>
    <dbReference type="NCBI Taxonomy" id="258050"/>
    <lineage>
        <taxon>Bacteria</taxon>
        <taxon>Bacillati</taxon>
        <taxon>Actinomycetota</taxon>
        <taxon>Actinomycetes</taxon>
        <taxon>Kitasatosporales</taxon>
        <taxon>Streptomycetaceae</taxon>
        <taxon>Kitasatospora</taxon>
    </lineage>
</organism>
<dbReference type="SMART" id="SM00823">
    <property type="entry name" value="PKS_PP"/>
    <property type="match status" value="1"/>
</dbReference>
<dbReference type="SUPFAM" id="SSF51735">
    <property type="entry name" value="NAD(P)-binding Rossmann-fold domains"/>
    <property type="match status" value="2"/>
</dbReference>
<dbReference type="InterPro" id="IPR020806">
    <property type="entry name" value="PKS_PP-bd"/>
</dbReference>
<dbReference type="SUPFAM" id="SSF53901">
    <property type="entry name" value="Thiolase-like"/>
    <property type="match status" value="1"/>
</dbReference>
<evidence type="ECO:0000259" key="9">
    <source>
        <dbReference type="PROSITE" id="PS52004"/>
    </source>
</evidence>
<evidence type="ECO:0000259" key="8">
    <source>
        <dbReference type="PROSITE" id="PS50075"/>
    </source>
</evidence>
<dbReference type="SMART" id="SM00825">
    <property type="entry name" value="PKS_KS"/>
    <property type="match status" value="1"/>
</dbReference>
<dbReference type="InterPro" id="IPR016035">
    <property type="entry name" value="Acyl_Trfase/lysoPLipase"/>
</dbReference>
<keyword evidence="7" id="KW-0012">Acyltransferase</keyword>